<evidence type="ECO:0000313" key="4">
    <source>
        <dbReference type="EMBL" id="HII69994.1"/>
    </source>
</evidence>
<dbReference type="InterPro" id="IPR050102">
    <property type="entry name" value="tRNA_sulfurtransferase_ThiI"/>
</dbReference>
<evidence type="ECO:0000256" key="1">
    <source>
        <dbReference type="ARBA" id="ARBA00022741"/>
    </source>
</evidence>
<dbReference type="GO" id="GO:0004810">
    <property type="term" value="F:CCA tRNA nucleotidyltransferase activity"/>
    <property type="evidence" value="ECO:0007669"/>
    <property type="project" value="InterPro"/>
</dbReference>
<dbReference type="CDD" id="cd01712">
    <property type="entry name" value="PPase_ThiI"/>
    <property type="match status" value="1"/>
</dbReference>
<accession>A0A832WNT8</accession>
<dbReference type="RefSeq" id="WP_011019147.1">
    <property type="nucleotide sequence ID" value="NZ_DUJS01000002.1"/>
</dbReference>
<comment type="caution">
    <text evidence="4">The sequence shown here is derived from an EMBL/GenBank/DDBJ whole genome shotgun (WGS) entry which is preliminary data.</text>
</comment>
<evidence type="ECO:0000313" key="5">
    <source>
        <dbReference type="Proteomes" id="UP000619545"/>
    </source>
</evidence>
<dbReference type="InterPro" id="IPR020536">
    <property type="entry name" value="ThiI_AANH"/>
</dbReference>
<dbReference type="PANTHER" id="PTHR43209:SF1">
    <property type="entry name" value="TRNA SULFURTRANSFERASE"/>
    <property type="match status" value="1"/>
</dbReference>
<keyword evidence="4" id="KW-0808">Transferase</keyword>
<dbReference type="GO" id="GO:0002937">
    <property type="term" value="P:tRNA 4-thiouridine biosynthesis"/>
    <property type="evidence" value="ECO:0007669"/>
    <property type="project" value="TreeGrafter"/>
</dbReference>
<dbReference type="AlphaFoldDB" id="A0A832WNT8"/>
<gene>
    <name evidence="4" type="ORF">HA336_02015</name>
</gene>
<dbReference type="EMBL" id="DUJS01000002">
    <property type="protein sequence ID" value="HII69994.1"/>
    <property type="molecule type" value="Genomic_DNA"/>
</dbReference>
<evidence type="ECO:0000256" key="2">
    <source>
        <dbReference type="ARBA" id="ARBA00022840"/>
    </source>
</evidence>
<dbReference type="Pfam" id="PF02568">
    <property type="entry name" value="ThiI"/>
    <property type="match status" value="1"/>
</dbReference>
<organism evidence="4 5">
    <name type="scientific">Methanopyrus kandleri</name>
    <dbReference type="NCBI Taxonomy" id="2320"/>
    <lineage>
        <taxon>Archaea</taxon>
        <taxon>Methanobacteriati</taxon>
        <taxon>Methanobacteriota</taxon>
        <taxon>Methanomada group</taxon>
        <taxon>Methanopyri</taxon>
        <taxon>Methanopyrales</taxon>
        <taxon>Methanopyraceae</taxon>
        <taxon>Methanopyrus</taxon>
    </lineage>
</organism>
<dbReference type="GO" id="GO:0005524">
    <property type="term" value="F:ATP binding"/>
    <property type="evidence" value="ECO:0007669"/>
    <property type="project" value="UniProtKB-KW"/>
</dbReference>
<dbReference type="GO" id="GO:0005829">
    <property type="term" value="C:cytosol"/>
    <property type="evidence" value="ECO:0007669"/>
    <property type="project" value="TreeGrafter"/>
</dbReference>
<evidence type="ECO:0000259" key="3">
    <source>
        <dbReference type="Pfam" id="PF02568"/>
    </source>
</evidence>
<dbReference type="PANTHER" id="PTHR43209">
    <property type="entry name" value="TRNA SULFURTRANSFERASE"/>
    <property type="match status" value="1"/>
</dbReference>
<protein>
    <submittedName>
        <fullName evidence="4">tRNA sulfurtransferase</fullName>
    </submittedName>
</protein>
<proteinExistence type="predicted"/>
<reference evidence="4" key="1">
    <citation type="journal article" date="2020" name="bioRxiv">
        <title>A rank-normalized archaeal taxonomy based on genome phylogeny resolves widespread incomplete and uneven classifications.</title>
        <authorList>
            <person name="Rinke C."/>
            <person name="Chuvochina M."/>
            <person name="Mussig A.J."/>
            <person name="Chaumeil P.-A."/>
            <person name="Waite D.W."/>
            <person name="Whitman W.B."/>
            <person name="Parks D.H."/>
            <person name="Hugenholtz P."/>
        </authorList>
    </citation>
    <scope>NUCLEOTIDE SEQUENCE</scope>
    <source>
        <strain evidence="4">UBA8853</strain>
    </source>
</reference>
<feature type="domain" description="Thil AANH" evidence="3">
    <location>
        <begin position="156"/>
        <end position="337"/>
    </location>
</feature>
<dbReference type="GO" id="GO:0052837">
    <property type="term" value="P:thiazole biosynthetic process"/>
    <property type="evidence" value="ECO:0007669"/>
    <property type="project" value="TreeGrafter"/>
</dbReference>
<keyword evidence="1" id="KW-0547">Nucleotide-binding</keyword>
<dbReference type="InterPro" id="IPR014729">
    <property type="entry name" value="Rossmann-like_a/b/a_fold"/>
</dbReference>
<dbReference type="SUPFAM" id="SSF52402">
    <property type="entry name" value="Adenine nucleotide alpha hydrolases-like"/>
    <property type="match status" value="1"/>
</dbReference>
<dbReference type="GeneID" id="1476879"/>
<keyword evidence="2" id="KW-0067">ATP-binding</keyword>
<dbReference type="Proteomes" id="UP000619545">
    <property type="component" value="Unassembled WGS sequence"/>
</dbReference>
<sequence length="348" mass="38940">MKPVTLIRPSGEVTAKSAPVRKTLLGELARRLERRLGEVVRVRGPRLIVPGHHPNAASEFGVEGALPGYKVRPKPATILKATRRALRECPEEIRVDVRSHHDGVSGHALFESVREIVESTGRKTSKRGSRLLVEVYPDVAYVCGPEKAGPGGLPVGTQGRALCLLSGGFDSPVATWMVMRRGLECKGLHFLVTESELEAARENERVLRRWCPDFDLLVDESHREFLETAEERLTGRLKRYLCVVCKMRMLERASQWADRLGCDCIVTGDSLGQVASQTVWNLKLEESQVNGIVLRPLVGLNKPEIVRYGRRIGVPERDPGRCPFVPERLIVKPRKREALRAYREVIKG</sequence>
<name>A0A832WNT8_9EURY</name>
<dbReference type="Gene3D" id="3.40.50.620">
    <property type="entry name" value="HUPs"/>
    <property type="match status" value="1"/>
</dbReference>